<evidence type="ECO:0000256" key="4">
    <source>
        <dbReference type="PROSITE-ProRule" id="PRU00134"/>
    </source>
</evidence>
<keyword evidence="2 4" id="KW-0863">Zinc-finger</keyword>
<protein>
    <recommendedName>
        <fullName evidence="5">MYND-type domain-containing protein</fullName>
    </recommendedName>
</protein>
<evidence type="ECO:0000313" key="6">
    <source>
        <dbReference type="EMBL" id="KAL0632168.1"/>
    </source>
</evidence>
<sequence length="211" mass="24035">MAPGTGSNLRDHDTFPLLSQIEKGDTVSDRYWMLDLSGGMYRPHRHWCFLGEINNYDNGVFRVMLDVCDMEGRRLPVCFYTQDKGLSIYHSCKEGYTVAVLYPEQFYFREGIPGVKVKSVKQVKIIPHSLKTLLAANDLIFSKDAAEKCSGCEKTTALSRCGRCEKAYYCGEECQRNAWMAGHKSECRAVGALSWFTEKDWESFDGLFAFQ</sequence>
<dbReference type="PROSITE" id="PS50865">
    <property type="entry name" value="ZF_MYND_2"/>
    <property type="match status" value="1"/>
</dbReference>
<accession>A0ABR3G8M8</accession>
<evidence type="ECO:0000259" key="5">
    <source>
        <dbReference type="PROSITE" id="PS50865"/>
    </source>
</evidence>
<dbReference type="Pfam" id="PF01753">
    <property type="entry name" value="zf-MYND"/>
    <property type="match status" value="1"/>
</dbReference>
<dbReference type="InterPro" id="IPR002893">
    <property type="entry name" value="Znf_MYND"/>
</dbReference>
<dbReference type="PROSITE" id="PS01360">
    <property type="entry name" value="ZF_MYND_1"/>
    <property type="match status" value="1"/>
</dbReference>
<name>A0ABR3G8M8_9PEZI</name>
<evidence type="ECO:0000256" key="2">
    <source>
        <dbReference type="ARBA" id="ARBA00022771"/>
    </source>
</evidence>
<keyword evidence="7" id="KW-1185">Reference proteome</keyword>
<dbReference type="EMBL" id="JBBBZM010000183">
    <property type="protein sequence ID" value="KAL0632168.1"/>
    <property type="molecule type" value="Genomic_DNA"/>
</dbReference>
<keyword evidence="3" id="KW-0862">Zinc</keyword>
<dbReference type="Gene3D" id="6.10.140.2220">
    <property type="match status" value="1"/>
</dbReference>
<proteinExistence type="predicted"/>
<organism evidence="6 7">
    <name type="scientific">Discina gigas</name>
    <dbReference type="NCBI Taxonomy" id="1032678"/>
    <lineage>
        <taxon>Eukaryota</taxon>
        <taxon>Fungi</taxon>
        <taxon>Dikarya</taxon>
        <taxon>Ascomycota</taxon>
        <taxon>Pezizomycotina</taxon>
        <taxon>Pezizomycetes</taxon>
        <taxon>Pezizales</taxon>
        <taxon>Discinaceae</taxon>
        <taxon>Discina</taxon>
    </lineage>
</organism>
<reference evidence="6 7" key="1">
    <citation type="submission" date="2024-02" db="EMBL/GenBank/DDBJ databases">
        <title>Discinaceae phylogenomics.</title>
        <authorList>
            <person name="Dirks A.C."/>
            <person name="James T.Y."/>
        </authorList>
    </citation>
    <scope>NUCLEOTIDE SEQUENCE [LARGE SCALE GENOMIC DNA]</scope>
    <source>
        <strain evidence="6 7">ACD0624</strain>
    </source>
</reference>
<evidence type="ECO:0000256" key="1">
    <source>
        <dbReference type="ARBA" id="ARBA00022723"/>
    </source>
</evidence>
<dbReference type="SUPFAM" id="SSF144232">
    <property type="entry name" value="HIT/MYND zinc finger-like"/>
    <property type="match status" value="1"/>
</dbReference>
<dbReference type="Proteomes" id="UP001447188">
    <property type="component" value="Unassembled WGS sequence"/>
</dbReference>
<evidence type="ECO:0000256" key="3">
    <source>
        <dbReference type="ARBA" id="ARBA00022833"/>
    </source>
</evidence>
<evidence type="ECO:0000313" key="7">
    <source>
        <dbReference type="Proteomes" id="UP001447188"/>
    </source>
</evidence>
<gene>
    <name evidence="6" type="ORF">Q9L58_008961</name>
</gene>
<keyword evidence="1" id="KW-0479">Metal-binding</keyword>
<comment type="caution">
    <text evidence="6">The sequence shown here is derived from an EMBL/GenBank/DDBJ whole genome shotgun (WGS) entry which is preliminary data.</text>
</comment>
<feature type="domain" description="MYND-type" evidence="5">
    <location>
        <begin position="149"/>
        <end position="187"/>
    </location>
</feature>